<comment type="catalytic activity">
    <reaction evidence="8">
        <text>L-seryl-[protein] + ATP = O-phospho-L-seryl-[protein] + ADP + H(+)</text>
        <dbReference type="Rhea" id="RHEA:17989"/>
        <dbReference type="Rhea" id="RHEA-COMP:9863"/>
        <dbReference type="Rhea" id="RHEA-COMP:11604"/>
        <dbReference type="ChEBI" id="CHEBI:15378"/>
        <dbReference type="ChEBI" id="CHEBI:29999"/>
        <dbReference type="ChEBI" id="CHEBI:30616"/>
        <dbReference type="ChEBI" id="CHEBI:83421"/>
        <dbReference type="ChEBI" id="CHEBI:456216"/>
        <dbReference type="EC" id="2.7.11.1"/>
    </reaction>
</comment>
<keyword evidence="6" id="KW-0067">ATP-binding</keyword>
<evidence type="ECO:0000256" key="4">
    <source>
        <dbReference type="ARBA" id="ARBA00022741"/>
    </source>
</evidence>
<reference evidence="10" key="1">
    <citation type="journal article" date="2021" name="Proc. Natl. Acad. Sci. U.S.A.">
        <title>Three genomes in the algal genus Volvox reveal the fate of a haploid sex-determining region after a transition to homothallism.</title>
        <authorList>
            <person name="Yamamoto K."/>
            <person name="Hamaji T."/>
            <person name="Kawai-Toyooka H."/>
            <person name="Matsuzaki R."/>
            <person name="Takahashi F."/>
            <person name="Nishimura Y."/>
            <person name="Kawachi M."/>
            <person name="Noguchi H."/>
            <person name="Minakuchi Y."/>
            <person name="Umen J.G."/>
            <person name="Toyoda A."/>
            <person name="Nozaki H."/>
        </authorList>
    </citation>
    <scope>NUCLEOTIDE SEQUENCE</scope>
    <source>
        <strain evidence="10">NIES-3780</strain>
    </source>
</reference>
<dbReference type="Proteomes" id="UP000747399">
    <property type="component" value="Unassembled WGS sequence"/>
</dbReference>
<dbReference type="AlphaFoldDB" id="A0A8J4BDH2"/>
<keyword evidence="11" id="KW-1185">Reference proteome</keyword>
<dbReference type="PANTHER" id="PTHR43895">
    <property type="entry name" value="CALCIUM/CALMODULIN-DEPENDENT PROTEIN KINASE KINASE-RELATED"/>
    <property type="match status" value="1"/>
</dbReference>
<dbReference type="InterPro" id="IPR011009">
    <property type="entry name" value="Kinase-like_dom_sf"/>
</dbReference>
<dbReference type="EMBL" id="BNCO01000024">
    <property type="protein sequence ID" value="GIL56451.1"/>
    <property type="molecule type" value="Genomic_DNA"/>
</dbReference>
<evidence type="ECO:0000313" key="10">
    <source>
        <dbReference type="EMBL" id="GIL56451.1"/>
    </source>
</evidence>
<dbReference type="PROSITE" id="PS50011">
    <property type="entry name" value="PROTEIN_KINASE_DOM"/>
    <property type="match status" value="1"/>
</dbReference>
<gene>
    <name evidence="10" type="ORF">Vafri_11818</name>
</gene>
<comment type="caution">
    <text evidence="10">The sequence shown here is derived from an EMBL/GenBank/DDBJ whole genome shotgun (WGS) entry which is preliminary data.</text>
</comment>
<organism evidence="10 11">
    <name type="scientific">Volvox africanus</name>
    <dbReference type="NCBI Taxonomy" id="51714"/>
    <lineage>
        <taxon>Eukaryota</taxon>
        <taxon>Viridiplantae</taxon>
        <taxon>Chlorophyta</taxon>
        <taxon>core chlorophytes</taxon>
        <taxon>Chlorophyceae</taxon>
        <taxon>CS clade</taxon>
        <taxon>Chlamydomonadales</taxon>
        <taxon>Volvocaceae</taxon>
        <taxon>Volvox</taxon>
    </lineage>
</organism>
<dbReference type="GO" id="GO:0004674">
    <property type="term" value="F:protein serine/threonine kinase activity"/>
    <property type="evidence" value="ECO:0007669"/>
    <property type="project" value="UniProtKB-KW"/>
</dbReference>
<keyword evidence="5" id="KW-0418">Kinase</keyword>
<name>A0A8J4BDH2_9CHLO</name>
<evidence type="ECO:0000256" key="5">
    <source>
        <dbReference type="ARBA" id="ARBA00022777"/>
    </source>
</evidence>
<dbReference type="SUPFAM" id="SSF56112">
    <property type="entry name" value="Protein kinase-like (PK-like)"/>
    <property type="match status" value="1"/>
</dbReference>
<keyword evidence="4" id="KW-0547">Nucleotide-binding</keyword>
<keyword evidence="3" id="KW-0808">Transferase</keyword>
<evidence type="ECO:0000256" key="3">
    <source>
        <dbReference type="ARBA" id="ARBA00022679"/>
    </source>
</evidence>
<dbReference type="GO" id="GO:0005524">
    <property type="term" value="F:ATP binding"/>
    <property type="evidence" value="ECO:0007669"/>
    <property type="project" value="UniProtKB-KW"/>
</dbReference>
<evidence type="ECO:0000256" key="7">
    <source>
        <dbReference type="ARBA" id="ARBA00047899"/>
    </source>
</evidence>
<dbReference type="PANTHER" id="PTHR43895:SF32">
    <property type="entry name" value="SERINE_THREONINE-PROTEIN KINASE CHK1"/>
    <property type="match status" value="1"/>
</dbReference>
<dbReference type="Gene3D" id="1.10.510.10">
    <property type="entry name" value="Transferase(Phosphotransferase) domain 1"/>
    <property type="match status" value="1"/>
</dbReference>
<evidence type="ECO:0000256" key="2">
    <source>
        <dbReference type="ARBA" id="ARBA00022527"/>
    </source>
</evidence>
<proteinExistence type="predicted"/>
<protein>
    <recommendedName>
        <fullName evidence="1">non-specific serine/threonine protein kinase</fullName>
        <ecNumber evidence="1">2.7.11.1</ecNumber>
    </recommendedName>
</protein>
<sequence length="311" mass="36041">MEGAMDQFKIIRTLRNGPFGAVHHVEDAAGNQFAMKILKLDKSLSNLDAEIANHKTLNHPHIVRYHDAFQVRDALCMVMDLANSGSLFELIRKQKRLPENTARWFFQQLIMAVDYRHKCGVANHDIKLENLLLHVDPGFPHALLKMCDFGYSKAYRSICNSIVQTPNYMAPEALYSLWAHNQYDGELTDIWSCGVVLYIMLYGTYPFEHWKDDDPGVSESEKMRRMLDRMLNESYRLNTDVPVSAEGVDMLRALLKPRPEERLRLGDILRHPWFQKNLPPLAMDMQKWYLQLRSTLRAAGHRQQVVDESGR</sequence>
<feature type="domain" description="Protein kinase" evidence="9">
    <location>
        <begin position="8"/>
        <end position="274"/>
    </location>
</feature>
<dbReference type="Pfam" id="PF00069">
    <property type="entry name" value="Pkinase"/>
    <property type="match status" value="1"/>
</dbReference>
<dbReference type="EC" id="2.7.11.1" evidence="1"/>
<dbReference type="InterPro" id="IPR000719">
    <property type="entry name" value="Prot_kinase_dom"/>
</dbReference>
<keyword evidence="2" id="KW-0723">Serine/threonine-protein kinase</keyword>
<dbReference type="GO" id="GO:0007165">
    <property type="term" value="P:signal transduction"/>
    <property type="evidence" value="ECO:0007669"/>
    <property type="project" value="TreeGrafter"/>
</dbReference>
<evidence type="ECO:0000313" key="11">
    <source>
        <dbReference type="Proteomes" id="UP000747399"/>
    </source>
</evidence>
<evidence type="ECO:0000256" key="6">
    <source>
        <dbReference type="ARBA" id="ARBA00022840"/>
    </source>
</evidence>
<evidence type="ECO:0000256" key="8">
    <source>
        <dbReference type="ARBA" id="ARBA00048679"/>
    </source>
</evidence>
<accession>A0A8J4BDH2</accession>
<dbReference type="SMART" id="SM00220">
    <property type="entry name" value="S_TKc"/>
    <property type="match status" value="1"/>
</dbReference>
<comment type="catalytic activity">
    <reaction evidence="7">
        <text>L-threonyl-[protein] + ATP = O-phospho-L-threonyl-[protein] + ADP + H(+)</text>
        <dbReference type="Rhea" id="RHEA:46608"/>
        <dbReference type="Rhea" id="RHEA-COMP:11060"/>
        <dbReference type="Rhea" id="RHEA-COMP:11605"/>
        <dbReference type="ChEBI" id="CHEBI:15378"/>
        <dbReference type="ChEBI" id="CHEBI:30013"/>
        <dbReference type="ChEBI" id="CHEBI:30616"/>
        <dbReference type="ChEBI" id="CHEBI:61977"/>
        <dbReference type="ChEBI" id="CHEBI:456216"/>
        <dbReference type="EC" id="2.7.11.1"/>
    </reaction>
</comment>
<evidence type="ECO:0000256" key="1">
    <source>
        <dbReference type="ARBA" id="ARBA00012513"/>
    </source>
</evidence>
<evidence type="ECO:0000259" key="9">
    <source>
        <dbReference type="PROSITE" id="PS50011"/>
    </source>
</evidence>